<accession>A0A1J0ADA7</accession>
<gene>
    <name evidence="1" type="ORF">GlitD10_1598</name>
</gene>
<organism evidence="1 2">
    <name type="scientific">Gloeomargarita lithophora Alchichica-D10</name>
    <dbReference type="NCBI Taxonomy" id="1188229"/>
    <lineage>
        <taxon>Bacteria</taxon>
        <taxon>Bacillati</taxon>
        <taxon>Cyanobacteriota</taxon>
        <taxon>Cyanophyceae</taxon>
        <taxon>Gloeomargaritales</taxon>
        <taxon>Gloeomargaritaceae</taxon>
        <taxon>Gloeomargarita</taxon>
    </lineage>
</organism>
<dbReference type="AlphaFoldDB" id="A0A1J0ADA7"/>
<dbReference type="KEGG" id="glt:GlitD10_1598"/>
<sequence>MTQLLYTTQNQVQIYVETGRKSACDFVVKYREPRKRIRTPKHIHLMVDLFAKRAGNQQLCNAFVNHIINNIIQVVAPTSQFPPTLQVFALSHSTTFNLLDQYGDYSTEFFLIIVELIMIQEKTNYPNGKMNLQLFQQFRNNADIFTIVSKATFR</sequence>
<proteinExistence type="predicted"/>
<dbReference type="OrthoDB" id="1491334at2"/>
<dbReference type="EMBL" id="CP017675">
    <property type="protein sequence ID" value="APB33922.1"/>
    <property type="molecule type" value="Genomic_DNA"/>
</dbReference>
<dbReference type="RefSeq" id="WP_071454440.1">
    <property type="nucleotide sequence ID" value="NZ_CP017675.1"/>
</dbReference>
<keyword evidence="2" id="KW-1185">Reference proteome</keyword>
<evidence type="ECO:0000313" key="1">
    <source>
        <dbReference type="EMBL" id="APB33922.1"/>
    </source>
</evidence>
<reference evidence="1 2" key="1">
    <citation type="submission" date="2016-10" db="EMBL/GenBank/DDBJ databases">
        <title>Description of Gloeomargarita lithophora gen. nov., sp. nov., a thylakoid-bearing basal-branching cyanobacterium with intracellular carbonates, and proposal for Gloeomargaritales ord. nov.</title>
        <authorList>
            <person name="Moreira D."/>
            <person name="Tavera R."/>
            <person name="Benzerara K."/>
            <person name="Skouri-Panet F."/>
            <person name="Couradeau E."/>
            <person name="Gerard E."/>
            <person name="Loussert C."/>
            <person name="Novelo E."/>
            <person name="Zivanovic Y."/>
            <person name="Lopez-Garcia P."/>
        </authorList>
    </citation>
    <scope>NUCLEOTIDE SEQUENCE [LARGE SCALE GENOMIC DNA]</scope>
    <source>
        <strain evidence="1 2">D10</strain>
    </source>
</reference>
<evidence type="ECO:0000313" key="2">
    <source>
        <dbReference type="Proteomes" id="UP000180235"/>
    </source>
</evidence>
<name>A0A1J0ADA7_9CYAN</name>
<dbReference type="Proteomes" id="UP000180235">
    <property type="component" value="Chromosome"/>
</dbReference>
<protein>
    <submittedName>
        <fullName evidence="1">Uncharacterized protein</fullName>
    </submittedName>
</protein>